<feature type="compositionally biased region" description="Low complexity" evidence="1">
    <location>
        <begin position="13"/>
        <end position="41"/>
    </location>
</feature>
<proteinExistence type="predicted"/>
<gene>
    <name evidence="3" type="ORF">SAMN05192568_101931</name>
</gene>
<keyword evidence="4" id="KW-1185">Reference proteome</keyword>
<accession>A0A1I4N1U8</accession>
<feature type="domain" description="Anti-sigma factor NepR" evidence="2">
    <location>
        <begin position="51"/>
        <end position="82"/>
    </location>
</feature>
<reference evidence="4" key="1">
    <citation type="submission" date="2016-10" db="EMBL/GenBank/DDBJ databases">
        <authorList>
            <person name="Varghese N."/>
            <person name="Submissions S."/>
        </authorList>
    </citation>
    <scope>NUCLEOTIDE SEQUENCE [LARGE SCALE GENOMIC DNA]</scope>
    <source>
        <strain evidence="4">BL36</strain>
    </source>
</reference>
<evidence type="ECO:0000259" key="2">
    <source>
        <dbReference type="Pfam" id="PF18557"/>
    </source>
</evidence>
<dbReference type="OrthoDB" id="8003004at2"/>
<dbReference type="InterPro" id="IPR041649">
    <property type="entry name" value="NepR"/>
</dbReference>
<sequence>MSQGKDERTVTRSAGAADGDGSAPVAGASPLPDGAAAGPAPGRRPINDAARARIGRGLRLHYADVLALPIPERLRTLIDDLAACSDTEAPQ</sequence>
<dbReference type="AlphaFoldDB" id="A0A1I4N1U8"/>
<dbReference type="Proteomes" id="UP000199048">
    <property type="component" value="Unassembled WGS sequence"/>
</dbReference>
<dbReference type="Pfam" id="PF18557">
    <property type="entry name" value="NepR"/>
    <property type="match status" value="1"/>
</dbReference>
<evidence type="ECO:0000313" key="4">
    <source>
        <dbReference type="Proteomes" id="UP000199048"/>
    </source>
</evidence>
<feature type="region of interest" description="Disordered" evidence="1">
    <location>
        <begin position="1"/>
        <end position="48"/>
    </location>
</feature>
<feature type="compositionally biased region" description="Basic and acidic residues" evidence="1">
    <location>
        <begin position="1"/>
        <end position="10"/>
    </location>
</feature>
<dbReference type="RefSeq" id="WP_092042831.1">
    <property type="nucleotide sequence ID" value="NZ_FOTK01000019.1"/>
</dbReference>
<name>A0A1I4N1U8_9HYPH</name>
<dbReference type="EMBL" id="FOTK01000019">
    <property type="protein sequence ID" value="SFM09499.1"/>
    <property type="molecule type" value="Genomic_DNA"/>
</dbReference>
<evidence type="ECO:0000256" key="1">
    <source>
        <dbReference type="SAM" id="MobiDB-lite"/>
    </source>
</evidence>
<organism evidence="3 4">
    <name type="scientific">Methylobacterium pseudosasicola</name>
    <dbReference type="NCBI Taxonomy" id="582667"/>
    <lineage>
        <taxon>Bacteria</taxon>
        <taxon>Pseudomonadati</taxon>
        <taxon>Pseudomonadota</taxon>
        <taxon>Alphaproteobacteria</taxon>
        <taxon>Hyphomicrobiales</taxon>
        <taxon>Methylobacteriaceae</taxon>
        <taxon>Methylobacterium</taxon>
    </lineage>
</organism>
<evidence type="ECO:0000313" key="3">
    <source>
        <dbReference type="EMBL" id="SFM09499.1"/>
    </source>
</evidence>
<protein>
    <recommendedName>
        <fullName evidence="2">Anti-sigma factor NepR domain-containing protein</fullName>
    </recommendedName>
</protein>